<dbReference type="InterPro" id="IPR047951">
    <property type="entry name" value="Transpos_ISL3"/>
</dbReference>
<feature type="domain" description="Transposase IS204/IS1001/IS1096/IS1165 zinc-finger" evidence="2">
    <location>
        <begin position="42"/>
        <end position="83"/>
    </location>
</feature>
<dbReference type="Proteomes" id="UP000655443">
    <property type="component" value="Unassembled WGS sequence"/>
</dbReference>
<evidence type="ECO:0000256" key="1">
    <source>
        <dbReference type="SAM" id="MobiDB-lite"/>
    </source>
</evidence>
<dbReference type="PANTHER" id="PTHR33498:SF1">
    <property type="entry name" value="TRANSPOSASE FOR INSERTION SEQUENCE ELEMENT IS1557"/>
    <property type="match status" value="1"/>
</dbReference>
<reference evidence="3" key="1">
    <citation type="journal article" date="2014" name="Int. J. Syst. Evol. Microbiol.">
        <title>Complete genome sequence of Corynebacterium casei LMG S-19264T (=DSM 44701T), isolated from a smear-ripened cheese.</title>
        <authorList>
            <consortium name="US DOE Joint Genome Institute (JGI-PGF)"/>
            <person name="Walter F."/>
            <person name="Albersmeier A."/>
            <person name="Kalinowski J."/>
            <person name="Ruckert C."/>
        </authorList>
    </citation>
    <scope>NUCLEOTIDE SEQUENCE</scope>
    <source>
        <strain evidence="3">JCM 4714</strain>
    </source>
</reference>
<gene>
    <name evidence="3" type="ORF">GCM10010339_60310</name>
</gene>
<dbReference type="InterPro" id="IPR029261">
    <property type="entry name" value="Transposase_Znf"/>
</dbReference>
<accession>A0A918YND0</accession>
<feature type="region of interest" description="Disordered" evidence="1">
    <location>
        <begin position="86"/>
        <end position="147"/>
    </location>
</feature>
<name>A0A918YND0_9ACTN</name>
<keyword evidence="4" id="KW-1185">Reference proteome</keyword>
<dbReference type="Pfam" id="PF14690">
    <property type="entry name" value="Zn_ribbon_ISL3"/>
    <property type="match status" value="1"/>
</dbReference>
<evidence type="ECO:0000259" key="2">
    <source>
        <dbReference type="Pfam" id="PF14690"/>
    </source>
</evidence>
<protein>
    <recommendedName>
        <fullName evidence="2">Transposase IS204/IS1001/IS1096/IS1165 zinc-finger domain-containing protein</fullName>
    </recommendedName>
</protein>
<dbReference type="EMBL" id="BMVG01000018">
    <property type="protein sequence ID" value="GHE09094.1"/>
    <property type="molecule type" value="Genomic_DNA"/>
</dbReference>
<evidence type="ECO:0000313" key="3">
    <source>
        <dbReference type="EMBL" id="GHE09094.1"/>
    </source>
</evidence>
<sequence length="198" mass="20967">MGKLPVLKAVLTPRAAGLMLDRLAETDGLVVVEAHCATEELACPDCSAVSRRVHSGYERHLTELPMGRRRVVVKLTARRFSFPRGRLTTTHARRTDPGADQQVRSGSAHGEVALASSGPGPGLGRTARCTAAPQPGNSHRPCGAARPAPGVAVPARAPQLLGIDDFAFGRASHTYGTLLVDVESTSCRTGMWRRSLTG</sequence>
<proteinExistence type="predicted"/>
<dbReference type="PANTHER" id="PTHR33498">
    <property type="entry name" value="TRANSPOSASE FOR INSERTION SEQUENCE ELEMENT IS1557"/>
    <property type="match status" value="1"/>
</dbReference>
<dbReference type="RefSeq" id="WP_373310919.1">
    <property type="nucleotide sequence ID" value="NZ_BMVG01000018.1"/>
</dbReference>
<dbReference type="AlphaFoldDB" id="A0A918YND0"/>
<evidence type="ECO:0000313" key="4">
    <source>
        <dbReference type="Proteomes" id="UP000655443"/>
    </source>
</evidence>
<organism evidence="3 4">
    <name type="scientific">Streptomyces alanosinicus</name>
    <dbReference type="NCBI Taxonomy" id="68171"/>
    <lineage>
        <taxon>Bacteria</taxon>
        <taxon>Bacillati</taxon>
        <taxon>Actinomycetota</taxon>
        <taxon>Actinomycetes</taxon>
        <taxon>Kitasatosporales</taxon>
        <taxon>Streptomycetaceae</taxon>
        <taxon>Streptomyces</taxon>
    </lineage>
</organism>
<reference evidence="3" key="2">
    <citation type="submission" date="2020-09" db="EMBL/GenBank/DDBJ databases">
        <authorList>
            <person name="Sun Q."/>
            <person name="Ohkuma M."/>
        </authorList>
    </citation>
    <scope>NUCLEOTIDE SEQUENCE</scope>
    <source>
        <strain evidence="3">JCM 4714</strain>
    </source>
</reference>
<comment type="caution">
    <text evidence="3">The sequence shown here is derived from an EMBL/GenBank/DDBJ whole genome shotgun (WGS) entry which is preliminary data.</text>
</comment>